<reference evidence="1 2" key="1">
    <citation type="submission" date="2007-11" db="EMBL/GenBank/DDBJ databases">
        <authorList>
            <consortium name="The Salmonella enterica serovar Arizonae Genome Sequencing Project"/>
            <person name="McClelland M."/>
            <person name="Sanderson E.K."/>
            <person name="Porwollik S."/>
            <person name="Spieth J."/>
            <person name="Clifton W.S."/>
            <person name="Fulton R."/>
            <person name="Chunyan W."/>
            <person name="Wollam A."/>
            <person name="Shah N."/>
            <person name="Pepin K."/>
            <person name="Bhonagiri V."/>
            <person name="Nash W."/>
            <person name="Johnson M."/>
            <person name="Thiruvilangam P."/>
            <person name="Wilson R."/>
        </authorList>
    </citation>
    <scope>NUCLEOTIDE SEQUENCE [LARGE SCALE GENOMIC DNA]</scope>
    <source>
        <strain evidence="2">ATCC BAA-731 / CDC346-86 / RSK2980</strain>
    </source>
</reference>
<evidence type="ECO:0000313" key="2">
    <source>
        <dbReference type="Proteomes" id="UP000002084"/>
    </source>
</evidence>
<keyword evidence="2" id="KW-1185">Reference proteome</keyword>
<dbReference type="EMBL" id="CP000880">
    <property type="protein sequence ID" value="ABX20693.1"/>
    <property type="molecule type" value="Genomic_DNA"/>
</dbReference>
<evidence type="ECO:0000313" key="1">
    <source>
        <dbReference type="EMBL" id="ABX20693.1"/>
    </source>
</evidence>
<dbReference type="KEGG" id="ses:SARI_00773"/>
<dbReference type="Proteomes" id="UP000002084">
    <property type="component" value="Chromosome"/>
</dbReference>
<name>A9MKX7_SALAR</name>
<protein>
    <submittedName>
        <fullName evidence="1">Uncharacterized protein</fullName>
    </submittedName>
</protein>
<dbReference type="HOGENOM" id="CLU_157103_0_0_6"/>
<dbReference type="AlphaFoldDB" id="A9MKX7"/>
<accession>A9MKX7</accession>
<sequence length="121" mass="12983">MALIFVITVFGNNANMFVTHLFTQFAVKGTGNKTLAGSRCASDTNNDALMRLISHKFSDLINLDVRKGGAETPNAAIIGISAARYQSGAVPRLICRRYIRRRDVKAFSFNAGGGFKAPSGG</sequence>
<organism evidence="1 2">
    <name type="scientific">Salmonella arizonae (strain ATCC BAA-731 / CDC346-86 / RSK2980)</name>
    <dbReference type="NCBI Taxonomy" id="41514"/>
    <lineage>
        <taxon>Bacteria</taxon>
        <taxon>Pseudomonadati</taxon>
        <taxon>Pseudomonadota</taxon>
        <taxon>Gammaproteobacteria</taxon>
        <taxon>Enterobacterales</taxon>
        <taxon>Enterobacteriaceae</taxon>
        <taxon>Salmonella</taxon>
    </lineage>
</organism>
<gene>
    <name evidence="1" type="ordered locus">SARI_00773</name>
</gene>
<proteinExistence type="predicted"/>
<dbReference type="STRING" id="41514.SARI_00773"/>